<dbReference type="Gene3D" id="3.90.1590.10">
    <property type="entry name" value="glutathione-dependent formaldehyde- activating enzyme (gfa)"/>
    <property type="match status" value="1"/>
</dbReference>
<dbReference type="RefSeq" id="WP_264942987.1">
    <property type="nucleotide sequence ID" value="NZ_JAPDRA010000001.1"/>
</dbReference>
<dbReference type="InterPro" id="IPR011057">
    <property type="entry name" value="Mss4-like_sf"/>
</dbReference>
<organism evidence="6 7">
    <name type="scientific">Sphingomonas canadensis</name>
    <dbReference type="NCBI Taxonomy" id="1219257"/>
    <lineage>
        <taxon>Bacteria</taxon>
        <taxon>Pseudomonadati</taxon>
        <taxon>Pseudomonadota</taxon>
        <taxon>Alphaproteobacteria</taxon>
        <taxon>Sphingomonadales</taxon>
        <taxon>Sphingomonadaceae</taxon>
        <taxon>Sphingomonas</taxon>
    </lineage>
</organism>
<evidence type="ECO:0000256" key="3">
    <source>
        <dbReference type="ARBA" id="ARBA00022833"/>
    </source>
</evidence>
<keyword evidence="7" id="KW-1185">Reference proteome</keyword>
<dbReference type="InterPro" id="IPR006913">
    <property type="entry name" value="CENP-V/GFA"/>
</dbReference>
<evidence type="ECO:0000256" key="4">
    <source>
        <dbReference type="ARBA" id="ARBA00023239"/>
    </source>
</evidence>
<feature type="domain" description="CENP-V/GFA" evidence="5">
    <location>
        <begin position="2"/>
        <end position="117"/>
    </location>
</feature>
<evidence type="ECO:0000256" key="2">
    <source>
        <dbReference type="ARBA" id="ARBA00022723"/>
    </source>
</evidence>
<dbReference type="PROSITE" id="PS51891">
    <property type="entry name" value="CENP_V_GFA"/>
    <property type="match status" value="1"/>
</dbReference>
<comment type="similarity">
    <text evidence="1">Belongs to the Gfa family.</text>
</comment>
<evidence type="ECO:0000313" key="6">
    <source>
        <dbReference type="EMBL" id="MFD0944724.1"/>
    </source>
</evidence>
<dbReference type="Pfam" id="PF04828">
    <property type="entry name" value="GFA"/>
    <property type="match status" value="1"/>
</dbReference>
<proteinExistence type="inferred from homology"/>
<evidence type="ECO:0000256" key="1">
    <source>
        <dbReference type="ARBA" id="ARBA00005495"/>
    </source>
</evidence>
<dbReference type="SUPFAM" id="SSF51316">
    <property type="entry name" value="Mss4-like"/>
    <property type="match status" value="1"/>
</dbReference>
<dbReference type="PANTHER" id="PTHR33337">
    <property type="entry name" value="GFA DOMAIN-CONTAINING PROTEIN"/>
    <property type="match status" value="1"/>
</dbReference>
<name>A0ABW3H611_9SPHN</name>
<gene>
    <name evidence="6" type="ORF">ACFQ1E_00070</name>
</gene>
<keyword evidence="2" id="KW-0479">Metal-binding</keyword>
<keyword evidence="3" id="KW-0862">Zinc</keyword>
<dbReference type="EMBL" id="JBHTJG010000001">
    <property type="protein sequence ID" value="MFD0944724.1"/>
    <property type="molecule type" value="Genomic_DNA"/>
</dbReference>
<reference evidence="7" key="1">
    <citation type="journal article" date="2019" name="Int. J. Syst. Evol. Microbiol.">
        <title>The Global Catalogue of Microorganisms (GCM) 10K type strain sequencing project: providing services to taxonomists for standard genome sequencing and annotation.</title>
        <authorList>
            <consortium name="The Broad Institute Genomics Platform"/>
            <consortium name="The Broad Institute Genome Sequencing Center for Infectious Disease"/>
            <person name="Wu L."/>
            <person name="Ma J."/>
        </authorList>
    </citation>
    <scope>NUCLEOTIDE SEQUENCE [LARGE SCALE GENOMIC DNA]</scope>
    <source>
        <strain evidence="7">CCUG 62982</strain>
    </source>
</reference>
<dbReference type="PANTHER" id="PTHR33337:SF40">
    <property type="entry name" value="CENP-V_GFA DOMAIN-CONTAINING PROTEIN-RELATED"/>
    <property type="match status" value="1"/>
</dbReference>
<accession>A0ABW3H611</accession>
<evidence type="ECO:0000259" key="5">
    <source>
        <dbReference type="PROSITE" id="PS51891"/>
    </source>
</evidence>
<comment type="caution">
    <text evidence="6">The sequence shown here is derived from an EMBL/GenBank/DDBJ whole genome shotgun (WGS) entry which is preliminary data.</text>
</comment>
<dbReference type="Proteomes" id="UP001596977">
    <property type="component" value="Unassembled WGS sequence"/>
</dbReference>
<protein>
    <submittedName>
        <fullName evidence="6">GFA family protein</fullName>
    </submittedName>
</protein>
<keyword evidence="4" id="KW-0456">Lyase</keyword>
<evidence type="ECO:0000313" key="7">
    <source>
        <dbReference type="Proteomes" id="UP001596977"/>
    </source>
</evidence>
<sequence length="131" mass="13995">MLSGGCHCGVIRYEMDVSDVRYSALCHCDDCRRHSGAPMVAWSLVPHTALAITGDPATYASSANAVRHFCAACGTGLFYTNATVFPGMIDVQTATLDDPDALPPQIHVQVADRPAWGATMHALPAFDRYPG</sequence>